<gene>
    <name evidence="3" type="ORF">GCM10007977_069200</name>
</gene>
<feature type="transmembrane region" description="Helical" evidence="1">
    <location>
        <begin position="148"/>
        <end position="166"/>
    </location>
</feature>
<reference evidence="3" key="2">
    <citation type="submission" date="2020-09" db="EMBL/GenBank/DDBJ databases">
        <authorList>
            <person name="Sun Q."/>
            <person name="Ohkuma M."/>
        </authorList>
    </citation>
    <scope>NUCLEOTIDE SEQUENCE</scope>
    <source>
        <strain evidence="3">JCM 19831</strain>
    </source>
</reference>
<dbReference type="EMBL" id="BMPI01000040">
    <property type="protein sequence ID" value="GGM57702.1"/>
    <property type="molecule type" value="Genomic_DNA"/>
</dbReference>
<feature type="transmembrane region" description="Helical" evidence="1">
    <location>
        <begin position="120"/>
        <end position="141"/>
    </location>
</feature>
<feature type="transmembrane region" description="Helical" evidence="1">
    <location>
        <begin position="54"/>
        <end position="77"/>
    </location>
</feature>
<feature type="transmembrane region" description="Helical" evidence="1">
    <location>
        <begin position="89"/>
        <end position="108"/>
    </location>
</feature>
<keyword evidence="1" id="KW-1133">Transmembrane helix</keyword>
<name>A0A917U4H9_9ACTN</name>
<comment type="caution">
    <text evidence="3">The sequence shown here is derived from an EMBL/GenBank/DDBJ whole genome shotgun (WGS) entry which is preliminary data.</text>
</comment>
<feature type="transmembrane region" description="Helical" evidence="1">
    <location>
        <begin position="284"/>
        <end position="303"/>
    </location>
</feature>
<feature type="transmembrane region" description="Helical" evidence="1">
    <location>
        <begin position="248"/>
        <end position="264"/>
    </location>
</feature>
<dbReference type="InterPro" id="IPR002656">
    <property type="entry name" value="Acyl_transf_3_dom"/>
</dbReference>
<dbReference type="Proteomes" id="UP000642070">
    <property type="component" value="Unassembled WGS sequence"/>
</dbReference>
<dbReference type="RefSeq" id="WP_190254213.1">
    <property type="nucleotide sequence ID" value="NZ_BMPI01000040.1"/>
</dbReference>
<dbReference type="Pfam" id="PF01757">
    <property type="entry name" value="Acyl_transf_3"/>
    <property type="match status" value="1"/>
</dbReference>
<feature type="transmembrane region" description="Helical" evidence="1">
    <location>
        <begin position="178"/>
        <end position="198"/>
    </location>
</feature>
<keyword evidence="3" id="KW-0012">Acyltransferase</keyword>
<keyword evidence="1" id="KW-0472">Membrane</keyword>
<keyword evidence="1" id="KW-0812">Transmembrane</keyword>
<evidence type="ECO:0000313" key="4">
    <source>
        <dbReference type="Proteomes" id="UP000642070"/>
    </source>
</evidence>
<feature type="transmembrane region" description="Helical" evidence="1">
    <location>
        <begin position="323"/>
        <end position="340"/>
    </location>
</feature>
<evidence type="ECO:0000259" key="2">
    <source>
        <dbReference type="Pfam" id="PF01757"/>
    </source>
</evidence>
<feature type="domain" description="Acyltransferase 3" evidence="2">
    <location>
        <begin position="12"/>
        <end position="341"/>
    </location>
</feature>
<proteinExistence type="predicted"/>
<dbReference type="AlphaFoldDB" id="A0A917U4H9"/>
<sequence>MTTATQTRDTTIDAVRAVAVAGVVLGHWLVSAVVSDPHDTSALHGESPLQHASYLAPASWLFQTLGLFFFASGFAATRRSPSPGKHRRRLVVPVLILAAVWLPAIAALRAVGAPDSTRHVVVSLVTHPLWFLAAYLVLTAAAPALKRLVGRAGAPAVLAPLLLVAITDAARDGGLPGWWRLAMVPVAWSVPYLLGIALADGRLSRRDGPLLAAAGLAGGALLLTVGGYPSSAVGVPGDRFSNLDPPSLAAMSLAMLQIGGYLMLRHRLENTARRAVATLNRTALTVFLWHQTALLLVTFAGLAAGRPPGLLDEPDGAWVLHRIAWLPVAAIVLTALTWVFHRYERRTR</sequence>
<evidence type="ECO:0000256" key="1">
    <source>
        <dbReference type="SAM" id="Phobius"/>
    </source>
</evidence>
<reference evidence="3" key="1">
    <citation type="journal article" date="2014" name="Int. J. Syst. Evol. Microbiol.">
        <title>Complete genome sequence of Corynebacterium casei LMG S-19264T (=DSM 44701T), isolated from a smear-ripened cheese.</title>
        <authorList>
            <consortium name="US DOE Joint Genome Institute (JGI-PGF)"/>
            <person name="Walter F."/>
            <person name="Albersmeier A."/>
            <person name="Kalinowski J."/>
            <person name="Ruckert C."/>
        </authorList>
    </citation>
    <scope>NUCLEOTIDE SEQUENCE</scope>
    <source>
        <strain evidence="3">JCM 19831</strain>
    </source>
</reference>
<dbReference type="GO" id="GO:0016747">
    <property type="term" value="F:acyltransferase activity, transferring groups other than amino-acyl groups"/>
    <property type="evidence" value="ECO:0007669"/>
    <property type="project" value="InterPro"/>
</dbReference>
<keyword evidence="3" id="KW-0808">Transferase</keyword>
<protein>
    <submittedName>
        <fullName evidence="3">Acyltransferase</fullName>
    </submittedName>
</protein>
<feature type="transmembrane region" description="Helical" evidence="1">
    <location>
        <begin position="12"/>
        <end position="34"/>
    </location>
</feature>
<feature type="transmembrane region" description="Helical" evidence="1">
    <location>
        <begin position="210"/>
        <end position="228"/>
    </location>
</feature>
<accession>A0A917U4H9</accession>
<evidence type="ECO:0000313" key="3">
    <source>
        <dbReference type="EMBL" id="GGM57702.1"/>
    </source>
</evidence>
<keyword evidence="4" id="KW-1185">Reference proteome</keyword>
<organism evidence="3 4">
    <name type="scientific">Dactylosporangium sucinum</name>
    <dbReference type="NCBI Taxonomy" id="1424081"/>
    <lineage>
        <taxon>Bacteria</taxon>
        <taxon>Bacillati</taxon>
        <taxon>Actinomycetota</taxon>
        <taxon>Actinomycetes</taxon>
        <taxon>Micromonosporales</taxon>
        <taxon>Micromonosporaceae</taxon>
        <taxon>Dactylosporangium</taxon>
    </lineage>
</organism>